<evidence type="ECO:0000313" key="4">
    <source>
        <dbReference type="Proteomes" id="UP000649739"/>
    </source>
</evidence>
<keyword evidence="4" id="KW-1185">Reference proteome</keyword>
<reference evidence="3" key="1">
    <citation type="journal article" date="2014" name="Int. J. Syst. Evol. Microbiol.">
        <title>Complete genome sequence of Corynebacterium casei LMG S-19264T (=DSM 44701T), isolated from a smear-ripened cheese.</title>
        <authorList>
            <consortium name="US DOE Joint Genome Institute (JGI-PGF)"/>
            <person name="Walter F."/>
            <person name="Albersmeier A."/>
            <person name="Kalinowski J."/>
            <person name="Ruckert C."/>
        </authorList>
    </citation>
    <scope>NUCLEOTIDE SEQUENCE</scope>
    <source>
        <strain evidence="3">JCM 3090</strain>
    </source>
</reference>
<feature type="chain" id="PRO_5039598029" description="Secreted protein" evidence="2">
    <location>
        <begin position="29"/>
        <end position="195"/>
    </location>
</feature>
<name>A0A8J3BH11_9ACTN</name>
<reference evidence="3" key="2">
    <citation type="submission" date="2020-09" db="EMBL/GenBank/DDBJ databases">
        <authorList>
            <person name="Sun Q."/>
            <person name="Ohkuma M."/>
        </authorList>
    </citation>
    <scope>NUCLEOTIDE SEQUENCE</scope>
    <source>
        <strain evidence="3">JCM 3090</strain>
    </source>
</reference>
<dbReference type="Proteomes" id="UP000649739">
    <property type="component" value="Unassembled WGS sequence"/>
</dbReference>
<gene>
    <name evidence="3" type="ORF">GCM10010123_45470</name>
</gene>
<evidence type="ECO:0008006" key="5">
    <source>
        <dbReference type="Google" id="ProtNLM"/>
    </source>
</evidence>
<organism evidence="3 4">
    <name type="scientific">Pilimelia anulata</name>
    <dbReference type="NCBI Taxonomy" id="53371"/>
    <lineage>
        <taxon>Bacteria</taxon>
        <taxon>Bacillati</taxon>
        <taxon>Actinomycetota</taxon>
        <taxon>Actinomycetes</taxon>
        <taxon>Micromonosporales</taxon>
        <taxon>Micromonosporaceae</taxon>
        <taxon>Pilimelia</taxon>
    </lineage>
</organism>
<accession>A0A8J3BH11</accession>
<feature type="signal peptide" evidence="2">
    <location>
        <begin position="1"/>
        <end position="28"/>
    </location>
</feature>
<dbReference type="AlphaFoldDB" id="A0A8J3BH11"/>
<keyword evidence="2" id="KW-0732">Signal</keyword>
<evidence type="ECO:0000313" key="3">
    <source>
        <dbReference type="EMBL" id="GGK10385.1"/>
    </source>
</evidence>
<dbReference type="EMBL" id="BMQB01000014">
    <property type="protein sequence ID" value="GGK10385.1"/>
    <property type="molecule type" value="Genomic_DNA"/>
</dbReference>
<dbReference type="RefSeq" id="WP_189172258.1">
    <property type="nucleotide sequence ID" value="NZ_BMQB01000014.1"/>
</dbReference>
<sequence>MKYLTSRLLIAALAVPALCVGSAAPALAGGASPVVDPTGDTVDATTNEPVEQPEGDLVAANGRRTGDGLEFSFKAAKPTDPQTDGAWQDGVASAWINLDTNSDGQPEYTLFYGTYTAEGVVARVFENHDDGTITTMCDGDAVFSGGTNTFTFPLSCINSPSDLGYNANLAYPREDADEPPLSLDAAPDSGYAKVD</sequence>
<comment type="caution">
    <text evidence="3">The sequence shown here is derived from an EMBL/GenBank/DDBJ whole genome shotgun (WGS) entry which is preliminary data.</text>
</comment>
<protein>
    <recommendedName>
        <fullName evidence="5">Secreted protein</fullName>
    </recommendedName>
</protein>
<feature type="region of interest" description="Disordered" evidence="1">
    <location>
        <begin position="172"/>
        <end position="195"/>
    </location>
</feature>
<evidence type="ECO:0000256" key="1">
    <source>
        <dbReference type="SAM" id="MobiDB-lite"/>
    </source>
</evidence>
<evidence type="ECO:0000256" key="2">
    <source>
        <dbReference type="SAM" id="SignalP"/>
    </source>
</evidence>
<proteinExistence type="predicted"/>